<dbReference type="InterPro" id="IPR036770">
    <property type="entry name" value="Ankyrin_rpt-contain_sf"/>
</dbReference>
<dbReference type="PROSITE" id="PS50297">
    <property type="entry name" value="ANK_REP_REGION"/>
    <property type="match status" value="1"/>
</dbReference>
<keyword evidence="2 3" id="KW-0040">ANK repeat</keyword>
<gene>
    <name evidence="4" type="ORF">Pta02_50350</name>
</gene>
<keyword evidence="5" id="KW-1185">Reference proteome</keyword>
<dbReference type="EMBL" id="BOOK01000036">
    <property type="protein sequence ID" value="GII03027.1"/>
    <property type="molecule type" value="Genomic_DNA"/>
</dbReference>
<evidence type="ECO:0000256" key="1">
    <source>
        <dbReference type="ARBA" id="ARBA00022737"/>
    </source>
</evidence>
<organism evidence="4 5">
    <name type="scientific">Planobispora takensis</name>
    <dbReference type="NCBI Taxonomy" id="1367882"/>
    <lineage>
        <taxon>Bacteria</taxon>
        <taxon>Bacillati</taxon>
        <taxon>Actinomycetota</taxon>
        <taxon>Actinomycetes</taxon>
        <taxon>Streptosporangiales</taxon>
        <taxon>Streptosporangiaceae</taxon>
        <taxon>Planobispora</taxon>
    </lineage>
</organism>
<evidence type="ECO:0000256" key="3">
    <source>
        <dbReference type="PROSITE-ProRule" id="PRU00023"/>
    </source>
</evidence>
<evidence type="ECO:0000313" key="4">
    <source>
        <dbReference type="EMBL" id="GII03027.1"/>
    </source>
</evidence>
<reference evidence="4" key="1">
    <citation type="submission" date="2021-01" db="EMBL/GenBank/DDBJ databases">
        <title>Whole genome shotgun sequence of Planobispora takensis NBRC 109077.</title>
        <authorList>
            <person name="Komaki H."/>
            <person name="Tamura T."/>
        </authorList>
    </citation>
    <scope>NUCLEOTIDE SEQUENCE</scope>
    <source>
        <strain evidence="4">NBRC 109077</strain>
    </source>
</reference>
<dbReference type="RefSeq" id="WP_203877330.1">
    <property type="nucleotide sequence ID" value="NZ_BOOK01000036.1"/>
</dbReference>
<dbReference type="SUPFAM" id="SSF48403">
    <property type="entry name" value="Ankyrin repeat"/>
    <property type="match status" value="1"/>
</dbReference>
<dbReference type="PANTHER" id="PTHR24189">
    <property type="entry name" value="MYOTROPHIN"/>
    <property type="match status" value="1"/>
</dbReference>
<proteinExistence type="predicted"/>
<dbReference type="PANTHER" id="PTHR24189:SF50">
    <property type="entry name" value="ANKYRIN REPEAT AND SOCS BOX PROTEIN 2"/>
    <property type="match status" value="1"/>
</dbReference>
<name>A0A8J3T0W8_9ACTN</name>
<evidence type="ECO:0008006" key="6">
    <source>
        <dbReference type="Google" id="ProtNLM"/>
    </source>
</evidence>
<keyword evidence="1" id="KW-0677">Repeat</keyword>
<evidence type="ECO:0000313" key="5">
    <source>
        <dbReference type="Proteomes" id="UP000634476"/>
    </source>
</evidence>
<dbReference type="Proteomes" id="UP000634476">
    <property type="component" value="Unassembled WGS sequence"/>
</dbReference>
<dbReference type="SMART" id="SM00248">
    <property type="entry name" value="ANK"/>
    <property type="match status" value="4"/>
</dbReference>
<sequence>MPFLRLPDNPRLDHLRKQAKRLLREVRAADPAALELVREFHPRGPGGLTLAGAQLVTARMYGFASWPRLRAHLGTIAEHSRSPHRVPESADPAEEFLRLACLNYGSPFRAGPAREMLAARPGLAVANVHTMAATGSAGAMARLLAADPSRATRQGGPYRWEPLLYLAYARVGGGDPVATARLLLDHGADPDAGYLWDGLTSPFTALTGVFGHGERNEPAHPHAAGLARLLLERGADPNDSQTLYNRGLGGSGTDDTEHLELLLAHGLGTGDGGPWHERLGPAHATPAQMLQDEVLTAAMTNRPRRLRLLIEYGADVNGRGTGHPAFEGRTAYELAVLRGHPEVAGMLAAAGAAGSLDEVDLFLAACMRGERREAGPDLVARAIGRAPYLVNRAAADGRVTAVRLMASLGFAVDAARVGTPLHEAAWAGELETVKALVELGADPSARDRDHDATPREWAEHAGHTEVAAYLAGL</sequence>
<dbReference type="InterPro" id="IPR050745">
    <property type="entry name" value="Multifunctional_regulatory"/>
</dbReference>
<protein>
    <recommendedName>
        <fullName evidence="6">Ankyrin repeat domain-containing protein</fullName>
    </recommendedName>
</protein>
<accession>A0A8J3T0W8</accession>
<comment type="caution">
    <text evidence="4">The sequence shown here is derived from an EMBL/GenBank/DDBJ whole genome shotgun (WGS) entry which is preliminary data.</text>
</comment>
<evidence type="ECO:0000256" key="2">
    <source>
        <dbReference type="ARBA" id="ARBA00023043"/>
    </source>
</evidence>
<dbReference type="Pfam" id="PF12796">
    <property type="entry name" value="Ank_2"/>
    <property type="match status" value="1"/>
</dbReference>
<dbReference type="InterPro" id="IPR002110">
    <property type="entry name" value="Ankyrin_rpt"/>
</dbReference>
<feature type="repeat" description="ANK" evidence="3">
    <location>
        <begin position="416"/>
        <end position="448"/>
    </location>
</feature>
<dbReference type="Gene3D" id="1.25.40.20">
    <property type="entry name" value="Ankyrin repeat-containing domain"/>
    <property type="match status" value="3"/>
</dbReference>
<dbReference type="PROSITE" id="PS50088">
    <property type="entry name" value="ANK_REPEAT"/>
    <property type="match status" value="1"/>
</dbReference>
<dbReference type="AlphaFoldDB" id="A0A8J3T0W8"/>